<feature type="compositionally biased region" description="Basic residues" evidence="2">
    <location>
        <begin position="193"/>
        <end position="203"/>
    </location>
</feature>
<feature type="compositionally biased region" description="Acidic residues" evidence="2">
    <location>
        <begin position="65"/>
        <end position="92"/>
    </location>
</feature>
<feature type="region of interest" description="Disordered" evidence="2">
    <location>
        <begin position="335"/>
        <end position="377"/>
    </location>
</feature>
<accession>A0A7M7J1K6</accession>
<protein>
    <recommendedName>
        <fullName evidence="5">Cilia- and flagella-associated protein 97</fullName>
    </recommendedName>
</protein>
<evidence type="ECO:0008006" key="5">
    <source>
        <dbReference type="Google" id="ProtNLM"/>
    </source>
</evidence>
<keyword evidence="1" id="KW-0175">Coiled coil</keyword>
<feature type="compositionally biased region" description="Acidic residues" evidence="2">
    <location>
        <begin position="100"/>
        <end position="110"/>
    </location>
</feature>
<feature type="compositionally biased region" description="Basic and acidic residues" evidence="2">
    <location>
        <begin position="136"/>
        <end position="146"/>
    </location>
</feature>
<dbReference type="AlphaFoldDB" id="A0A7M7J1K6"/>
<feature type="compositionally biased region" description="Polar residues" evidence="2">
    <location>
        <begin position="367"/>
        <end position="377"/>
    </location>
</feature>
<dbReference type="RefSeq" id="XP_022645641.1">
    <property type="nucleotide sequence ID" value="XM_022789906.1"/>
</dbReference>
<feature type="compositionally biased region" description="Gly residues" evidence="2">
    <location>
        <begin position="338"/>
        <end position="351"/>
    </location>
</feature>
<sequence length="377" mass="40418">MIHSYRFLATQVAPLDSDCVCVGRRPFEGDHRTQMASTDEAMSGDSSTDPLGADDTEHGHQQTSEVDDDGGDDDDDGDGDVNEDNDEDDNDDSSSLSSEDLFESDLESESFTDVTPLHSISNSPLPSQPIGTVASKLRESVGHINEDNAEENSSASSSSSEEDKPGVGHADRRSSGRTSGESRSSSIGSSRVAMRRATVKRAPNRASCHQQNGTASVEPLQIKAPGRAAEVSHLTDAMQKLGLRGTTINNNSTTTALRSRRQREQERRLEAENEQLLKRIIAQQSRVAELVSAGTGALARAQHVAPSTVNRKRQQKFIHAQNLALHKRIEAARNGSTGTIGAGSGAAGLGRGSLRKPLRIPLHGSAQLPTLQRQDSR</sequence>
<feature type="compositionally biased region" description="Basic and acidic residues" evidence="2">
    <location>
        <begin position="161"/>
        <end position="174"/>
    </location>
</feature>
<evidence type="ECO:0000313" key="3">
    <source>
        <dbReference type="EnsemblMetazoa" id="XP_022645641"/>
    </source>
</evidence>
<dbReference type="Proteomes" id="UP000594260">
    <property type="component" value="Unplaced"/>
</dbReference>
<evidence type="ECO:0000256" key="1">
    <source>
        <dbReference type="SAM" id="Coils"/>
    </source>
</evidence>
<dbReference type="GeneID" id="111243798"/>
<feature type="region of interest" description="Disordered" evidence="2">
    <location>
        <begin position="29"/>
        <end position="221"/>
    </location>
</feature>
<proteinExistence type="predicted"/>
<organism evidence="3 4">
    <name type="scientific">Varroa destructor</name>
    <name type="common">Honeybee mite</name>
    <dbReference type="NCBI Taxonomy" id="109461"/>
    <lineage>
        <taxon>Eukaryota</taxon>
        <taxon>Metazoa</taxon>
        <taxon>Ecdysozoa</taxon>
        <taxon>Arthropoda</taxon>
        <taxon>Chelicerata</taxon>
        <taxon>Arachnida</taxon>
        <taxon>Acari</taxon>
        <taxon>Parasitiformes</taxon>
        <taxon>Mesostigmata</taxon>
        <taxon>Gamasina</taxon>
        <taxon>Dermanyssoidea</taxon>
        <taxon>Varroidae</taxon>
        <taxon>Varroa</taxon>
    </lineage>
</organism>
<dbReference type="InParanoid" id="A0A7M7J1K6"/>
<dbReference type="KEGG" id="vde:111243798"/>
<dbReference type="EnsemblMetazoa" id="XM_022789906">
    <property type="protein sequence ID" value="XP_022645641"/>
    <property type="gene ID" value="LOC111243798"/>
</dbReference>
<dbReference type="OrthoDB" id="515313at2759"/>
<evidence type="ECO:0000313" key="4">
    <source>
        <dbReference type="Proteomes" id="UP000594260"/>
    </source>
</evidence>
<keyword evidence="4" id="KW-1185">Reference proteome</keyword>
<reference evidence="3" key="1">
    <citation type="submission" date="2021-01" db="UniProtKB">
        <authorList>
            <consortium name="EnsemblMetazoa"/>
        </authorList>
    </citation>
    <scope>IDENTIFICATION</scope>
</reference>
<feature type="coiled-coil region" evidence="1">
    <location>
        <begin position="254"/>
        <end position="286"/>
    </location>
</feature>
<name>A0A7M7J1K6_VARDE</name>
<feature type="compositionally biased region" description="Low complexity" evidence="2">
    <location>
        <begin position="176"/>
        <end position="191"/>
    </location>
</feature>
<evidence type="ECO:0000256" key="2">
    <source>
        <dbReference type="SAM" id="MobiDB-lite"/>
    </source>
</evidence>